<gene>
    <name evidence="1" type="ORF">Tci_013037</name>
</gene>
<proteinExistence type="predicted"/>
<dbReference type="AlphaFoldDB" id="A0A6L2JWB9"/>
<sequence length="320" mass="37410">MKAEKTRILDEKMAKRLQDEEIEQAVVREKQEKENLERDKVLQQQYDQKQENIDWNVIAKQMQEKHLDNIRKYKIAHFKGMTYDQVRPIFEREYNKVQTFLKPNRDEEPAKKRDAEETLLQDSFKKLRAEVEALGLQVEEDSKVARDLVMKIFLKANQLKTLELMLFKTSRKYTKGLQLVVEVLVLLVQDVPLGGEMDELLENLIFDDEEELHVFMDDDEDVWDEDKEWLMAPVTSPRATVTVSGTYEVGEPAELQIETRVQQVESRVDTYPSVQMYKLLTVASLIFWQWQQPSLAVGTYTASGNSNMAVGTPYAFYSQE</sequence>
<accession>A0A6L2JWB9</accession>
<dbReference type="EMBL" id="BKCJ010001387">
    <property type="protein sequence ID" value="GEU41059.1"/>
    <property type="molecule type" value="Genomic_DNA"/>
</dbReference>
<reference evidence="1" key="1">
    <citation type="journal article" date="2019" name="Sci. Rep.">
        <title>Draft genome of Tanacetum cinerariifolium, the natural source of mosquito coil.</title>
        <authorList>
            <person name="Yamashiro T."/>
            <person name="Shiraishi A."/>
            <person name="Satake H."/>
            <person name="Nakayama K."/>
        </authorList>
    </citation>
    <scope>NUCLEOTIDE SEQUENCE</scope>
</reference>
<protein>
    <submittedName>
        <fullName evidence="1">Uncharacterized protein</fullName>
    </submittedName>
</protein>
<name>A0A6L2JWB9_TANCI</name>
<comment type="caution">
    <text evidence="1">The sequence shown here is derived from an EMBL/GenBank/DDBJ whole genome shotgun (WGS) entry which is preliminary data.</text>
</comment>
<evidence type="ECO:0000313" key="1">
    <source>
        <dbReference type="EMBL" id="GEU41059.1"/>
    </source>
</evidence>
<organism evidence="1">
    <name type="scientific">Tanacetum cinerariifolium</name>
    <name type="common">Dalmatian daisy</name>
    <name type="synonym">Chrysanthemum cinerariifolium</name>
    <dbReference type="NCBI Taxonomy" id="118510"/>
    <lineage>
        <taxon>Eukaryota</taxon>
        <taxon>Viridiplantae</taxon>
        <taxon>Streptophyta</taxon>
        <taxon>Embryophyta</taxon>
        <taxon>Tracheophyta</taxon>
        <taxon>Spermatophyta</taxon>
        <taxon>Magnoliopsida</taxon>
        <taxon>eudicotyledons</taxon>
        <taxon>Gunneridae</taxon>
        <taxon>Pentapetalae</taxon>
        <taxon>asterids</taxon>
        <taxon>campanulids</taxon>
        <taxon>Asterales</taxon>
        <taxon>Asteraceae</taxon>
        <taxon>Asteroideae</taxon>
        <taxon>Anthemideae</taxon>
        <taxon>Anthemidinae</taxon>
        <taxon>Tanacetum</taxon>
    </lineage>
</organism>